<keyword evidence="4" id="KW-1185">Reference proteome</keyword>
<protein>
    <submittedName>
        <fullName evidence="3">Uncharacterized membrane protein YsdA, DUF1294 family</fullName>
    </submittedName>
</protein>
<feature type="transmembrane region" description="Helical" evidence="2">
    <location>
        <begin position="160"/>
        <end position="179"/>
    </location>
</feature>
<evidence type="ECO:0000313" key="3">
    <source>
        <dbReference type="EMBL" id="SFU51418.1"/>
    </source>
</evidence>
<accession>A0A1I7GSJ1</accession>
<keyword evidence="2" id="KW-0472">Membrane</keyword>
<feature type="transmembrane region" description="Helical" evidence="2">
    <location>
        <begin position="191"/>
        <end position="208"/>
    </location>
</feature>
<feature type="compositionally biased region" description="Gly residues" evidence="1">
    <location>
        <begin position="65"/>
        <end position="84"/>
    </location>
</feature>
<feature type="region of interest" description="Disordered" evidence="1">
    <location>
        <begin position="1"/>
        <end position="84"/>
    </location>
</feature>
<feature type="compositionally biased region" description="Low complexity" evidence="1">
    <location>
        <begin position="22"/>
        <end position="43"/>
    </location>
</feature>
<feature type="compositionally biased region" description="Low complexity" evidence="1">
    <location>
        <begin position="1"/>
        <end position="14"/>
    </location>
</feature>
<keyword evidence="2" id="KW-0812">Transmembrane</keyword>
<reference evidence="4" key="1">
    <citation type="submission" date="2016-10" db="EMBL/GenBank/DDBJ databases">
        <authorList>
            <person name="Varghese N."/>
            <person name="Submissions S."/>
        </authorList>
    </citation>
    <scope>NUCLEOTIDE SEQUENCE [LARGE SCALE GENOMIC DNA]</scope>
    <source>
        <strain evidence="4">CGMCC 1.11014</strain>
    </source>
</reference>
<organism evidence="3 4">
    <name type="scientific">Pseudoduganella namucuonensis</name>
    <dbReference type="NCBI Taxonomy" id="1035707"/>
    <lineage>
        <taxon>Bacteria</taxon>
        <taxon>Pseudomonadati</taxon>
        <taxon>Pseudomonadota</taxon>
        <taxon>Betaproteobacteria</taxon>
        <taxon>Burkholderiales</taxon>
        <taxon>Oxalobacteraceae</taxon>
        <taxon>Telluria group</taxon>
        <taxon>Pseudoduganella</taxon>
    </lineage>
</organism>
<dbReference type="STRING" id="1035707.SAMN05216552_100474"/>
<dbReference type="OrthoDB" id="72963at2"/>
<gene>
    <name evidence="3" type="ORF">SAMN05216552_100474</name>
</gene>
<dbReference type="Pfam" id="PF06961">
    <property type="entry name" value="DUF1294"/>
    <property type="match status" value="1"/>
</dbReference>
<evidence type="ECO:0000256" key="2">
    <source>
        <dbReference type="SAM" id="Phobius"/>
    </source>
</evidence>
<name>A0A1I7GSJ1_9BURK</name>
<evidence type="ECO:0000256" key="1">
    <source>
        <dbReference type="SAM" id="MobiDB-lite"/>
    </source>
</evidence>
<proteinExistence type="predicted"/>
<dbReference type="Proteomes" id="UP000199391">
    <property type="component" value="Unassembled WGS sequence"/>
</dbReference>
<dbReference type="AlphaFoldDB" id="A0A1I7GSJ1"/>
<evidence type="ECO:0000313" key="4">
    <source>
        <dbReference type="Proteomes" id="UP000199391"/>
    </source>
</evidence>
<feature type="transmembrane region" description="Helical" evidence="2">
    <location>
        <begin position="101"/>
        <end position="120"/>
    </location>
</feature>
<feature type="transmembrane region" description="Helical" evidence="2">
    <location>
        <begin position="126"/>
        <end position="144"/>
    </location>
</feature>
<dbReference type="InterPro" id="IPR010718">
    <property type="entry name" value="DUF1294"/>
</dbReference>
<keyword evidence="2" id="KW-1133">Transmembrane helix</keyword>
<dbReference type="RefSeq" id="WP_143132990.1">
    <property type="nucleotide sequence ID" value="NZ_FPBO01000004.1"/>
</dbReference>
<dbReference type="EMBL" id="FPBO01000004">
    <property type="protein sequence ID" value="SFU51418.1"/>
    <property type="molecule type" value="Genomic_DNA"/>
</dbReference>
<sequence>MKSDAAAARKPGAKGKAGAGDAGAAPARAASAGRGRASGASGANPGQRTLDLSGGKGRDPAVAARGGGSRAGTGRGGGKSGGGAKAASGAANAPAVGAGGAASYLAIGALALLYLVSILLWKLPAWPAAVYGLASLVCFIVYAIDKSAARAGRWRTPESTLLMLGLFCGWPGAILAQQWLRHKSSKTSFRLMFWATVAVNMAAFGWLARLQAPA</sequence>